<dbReference type="AlphaFoldDB" id="X1N239"/>
<sequence>MATPHDERLREFNHLIDAAARMLKVKRAAQEALKQEAKSEEEESITAKR</sequence>
<protein>
    <submittedName>
        <fullName evidence="1">Uncharacterized protein</fullName>
    </submittedName>
</protein>
<gene>
    <name evidence="1" type="ORF">S06H3_44255</name>
</gene>
<accession>X1N239</accession>
<evidence type="ECO:0000313" key="1">
    <source>
        <dbReference type="EMBL" id="GAI38067.1"/>
    </source>
</evidence>
<comment type="caution">
    <text evidence="1">The sequence shown here is derived from an EMBL/GenBank/DDBJ whole genome shotgun (WGS) entry which is preliminary data.</text>
</comment>
<reference evidence="1" key="1">
    <citation type="journal article" date="2014" name="Front. Microbiol.">
        <title>High frequency of phylogenetically diverse reductive dehalogenase-homologous genes in deep subseafloor sedimentary metagenomes.</title>
        <authorList>
            <person name="Kawai M."/>
            <person name="Futagami T."/>
            <person name="Toyoda A."/>
            <person name="Takaki Y."/>
            <person name="Nishi S."/>
            <person name="Hori S."/>
            <person name="Arai W."/>
            <person name="Tsubouchi T."/>
            <person name="Morono Y."/>
            <person name="Uchiyama I."/>
            <person name="Ito T."/>
            <person name="Fujiyama A."/>
            <person name="Inagaki F."/>
            <person name="Takami H."/>
        </authorList>
    </citation>
    <scope>NUCLEOTIDE SEQUENCE</scope>
    <source>
        <strain evidence="1">Expedition CK06-06</strain>
    </source>
</reference>
<organism evidence="1">
    <name type="scientific">marine sediment metagenome</name>
    <dbReference type="NCBI Taxonomy" id="412755"/>
    <lineage>
        <taxon>unclassified sequences</taxon>
        <taxon>metagenomes</taxon>
        <taxon>ecological metagenomes</taxon>
    </lineage>
</organism>
<proteinExistence type="predicted"/>
<name>X1N239_9ZZZZ</name>
<dbReference type="EMBL" id="BARV01027506">
    <property type="protein sequence ID" value="GAI38067.1"/>
    <property type="molecule type" value="Genomic_DNA"/>
</dbReference>